<name>A0AAV2SPN6_MEGNR</name>
<feature type="compositionally biased region" description="Basic and acidic residues" evidence="2">
    <location>
        <begin position="142"/>
        <end position="151"/>
    </location>
</feature>
<feature type="non-terminal residue" evidence="3">
    <location>
        <position position="167"/>
    </location>
</feature>
<accession>A0AAV2SPN6</accession>
<feature type="coiled-coil region" evidence="1">
    <location>
        <begin position="100"/>
        <end position="127"/>
    </location>
</feature>
<gene>
    <name evidence="3" type="ORF">MNOR_LOCUS38986</name>
</gene>
<keyword evidence="4" id="KW-1185">Reference proteome</keyword>
<feature type="region of interest" description="Disordered" evidence="2">
    <location>
        <begin position="127"/>
        <end position="167"/>
    </location>
</feature>
<evidence type="ECO:0000313" key="3">
    <source>
        <dbReference type="EMBL" id="CAL4219659.1"/>
    </source>
</evidence>
<evidence type="ECO:0000256" key="1">
    <source>
        <dbReference type="SAM" id="Coils"/>
    </source>
</evidence>
<proteinExistence type="predicted"/>
<evidence type="ECO:0000313" key="4">
    <source>
        <dbReference type="Proteomes" id="UP001497623"/>
    </source>
</evidence>
<keyword evidence="1" id="KW-0175">Coiled coil</keyword>
<evidence type="ECO:0000256" key="2">
    <source>
        <dbReference type="SAM" id="MobiDB-lite"/>
    </source>
</evidence>
<dbReference type="AlphaFoldDB" id="A0AAV2SPN6"/>
<sequence length="167" mass="19856">MNNDRERAQEQRRETRKARNYKTMCRKAKKHFIKGLNAEKKDCVNNNNTLRRQLKFTKNEYSTGSKNLKRIKIRALILQPRYWIHKQRPNQLNPQEQIIKIILNDEEKSLKREIAQLKEAFTKVNKKAKEENSCKCKKKKKIKDEATKKSEVPPPSPSQYNPPPTQK</sequence>
<feature type="coiled-coil region" evidence="1">
    <location>
        <begin position="33"/>
        <end position="60"/>
    </location>
</feature>
<dbReference type="Proteomes" id="UP001497623">
    <property type="component" value="Unassembled WGS sequence"/>
</dbReference>
<feature type="compositionally biased region" description="Pro residues" evidence="2">
    <location>
        <begin position="152"/>
        <end position="167"/>
    </location>
</feature>
<organism evidence="3 4">
    <name type="scientific">Meganyctiphanes norvegica</name>
    <name type="common">Northern krill</name>
    <name type="synonym">Thysanopoda norvegica</name>
    <dbReference type="NCBI Taxonomy" id="48144"/>
    <lineage>
        <taxon>Eukaryota</taxon>
        <taxon>Metazoa</taxon>
        <taxon>Ecdysozoa</taxon>
        <taxon>Arthropoda</taxon>
        <taxon>Crustacea</taxon>
        <taxon>Multicrustacea</taxon>
        <taxon>Malacostraca</taxon>
        <taxon>Eumalacostraca</taxon>
        <taxon>Eucarida</taxon>
        <taxon>Euphausiacea</taxon>
        <taxon>Euphausiidae</taxon>
        <taxon>Meganyctiphanes</taxon>
    </lineage>
</organism>
<comment type="caution">
    <text evidence="3">The sequence shown here is derived from an EMBL/GenBank/DDBJ whole genome shotgun (WGS) entry which is preliminary data.</text>
</comment>
<reference evidence="3 4" key="1">
    <citation type="submission" date="2024-05" db="EMBL/GenBank/DDBJ databases">
        <authorList>
            <person name="Wallberg A."/>
        </authorList>
    </citation>
    <scope>NUCLEOTIDE SEQUENCE [LARGE SCALE GENOMIC DNA]</scope>
</reference>
<dbReference type="EMBL" id="CAXKWB010095278">
    <property type="protein sequence ID" value="CAL4219659.1"/>
    <property type="molecule type" value="Genomic_DNA"/>
</dbReference>
<protein>
    <submittedName>
        <fullName evidence="3">Uncharacterized protein</fullName>
    </submittedName>
</protein>